<dbReference type="Proteomes" id="UP000307943">
    <property type="component" value="Unassembled WGS sequence"/>
</dbReference>
<reference evidence="1 2" key="1">
    <citation type="submission" date="2019-05" db="EMBL/GenBank/DDBJ databases">
        <title>We sequenced the genome of Paenibacillus hemerocallicola KCTC 33185 for further insight into its adaptation and study the phylogeny of Paenibacillus.</title>
        <authorList>
            <person name="Narsing Rao M.P."/>
        </authorList>
    </citation>
    <scope>NUCLEOTIDE SEQUENCE [LARGE SCALE GENOMIC DNA]</scope>
    <source>
        <strain evidence="1 2">KCTC 33185</strain>
    </source>
</reference>
<gene>
    <name evidence="1" type="ORF">FE784_18400</name>
</gene>
<comment type="caution">
    <text evidence="1">The sequence shown here is derived from an EMBL/GenBank/DDBJ whole genome shotgun (WGS) entry which is preliminary data.</text>
</comment>
<protein>
    <submittedName>
        <fullName evidence="1">Uncharacterized protein</fullName>
    </submittedName>
</protein>
<evidence type="ECO:0000313" key="2">
    <source>
        <dbReference type="Proteomes" id="UP000307943"/>
    </source>
</evidence>
<dbReference type="EMBL" id="VDCQ01000025">
    <property type="protein sequence ID" value="TNJ64818.1"/>
    <property type="molecule type" value="Genomic_DNA"/>
</dbReference>
<evidence type="ECO:0000313" key="1">
    <source>
        <dbReference type="EMBL" id="TNJ64818.1"/>
    </source>
</evidence>
<dbReference type="RefSeq" id="WP_139603692.1">
    <property type="nucleotide sequence ID" value="NZ_VDCQ01000025.1"/>
</dbReference>
<organism evidence="1 2">
    <name type="scientific">Paenibacillus hemerocallicola</name>
    <dbReference type="NCBI Taxonomy" id="1172614"/>
    <lineage>
        <taxon>Bacteria</taxon>
        <taxon>Bacillati</taxon>
        <taxon>Bacillota</taxon>
        <taxon>Bacilli</taxon>
        <taxon>Bacillales</taxon>
        <taxon>Paenibacillaceae</taxon>
        <taxon>Paenibacillus</taxon>
    </lineage>
</organism>
<name>A0A5C4T711_9BACL</name>
<proteinExistence type="predicted"/>
<accession>A0A5C4T711</accession>
<keyword evidence="2" id="KW-1185">Reference proteome</keyword>
<sequence>MKKSEGYVELLFPDTQAAGRGESAVLEWLCQHRLPYTTFLANGTYGNGVAEAVSYFLEAVRTNR</sequence>
<dbReference type="AlphaFoldDB" id="A0A5C4T711"/>